<keyword evidence="2" id="KW-1185">Reference proteome</keyword>
<evidence type="ECO:0000313" key="2">
    <source>
        <dbReference type="Proteomes" id="UP001732700"/>
    </source>
</evidence>
<dbReference type="Proteomes" id="UP001732700">
    <property type="component" value="Chromosome 5C"/>
</dbReference>
<protein>
    <submittedName>
        <fullName evidence="1">Uncharacterized protein</fullName>
    </submittedName>
</protein>
<proteinExistence type="predicted"/>
<sequence length="1339" mass="150493">MMMMSDDDDDSEPQLKVVSDYFFIDEDKHPVCFSVLPIRFKEDTDEVPQCESSVFLRGTADPGILVYKQVVAWKLGLEGRQPQIAVLSKEGNWINLAKPRNSYEENFRTIFITTQMLHFLRRKPEEPEKTLWNHLRKVFDKFDVRPSKDDFRNHRALMKQCAEKDSNLAKSQMFRAFIEERSKKQISEVGSDNFEMKESFIAADEDVEDMVADGNTESDEDEEDNLFDFTCAICDNGGDLLGCDGPCMRSFHAKIGTGEDSYCDTLGFTEAEVEAMKTFLCKNCEYKQHQCFICGVLEPSDGPTAKVFLCNNATCGYFYHPKCVARRLHPNNNTEALEQENSITGGSSFTCPIHWCFECKGLEDRSQEHLQFAVCRRCPKSYHRKCLPREIPFQDSDDEDIVTRAWDLSKRILIYCLDHEIDSDVETPPRNHLKFPGIAKIVRATDYLKKKTNVFTKKKKRTFDETFPDQPSNKPANLPIKVHVQEDVHARRSAVKSSSERLVEKPENKKSMLLKRRTQPEPESTEPNLSRDASASSQRPAKEQQKNLATSPSSTTGNMPQSSFPRVNSEIEKRVIALVEKEVSSLTLKDIASMCFMPSTHVYTGRQTDKIVATGRLDQSVQAVGAALQKLDNGGNVNDAKAVCEPQVLTQLSRWHTRLKVYLSPFIHGSRYTSFGRHFTKVEKLAEIVDRLHWYVEPGDTIVDFCCGANDFSRLMKEKLDHVDKNCHFKNYDLIQPQNSFCFERKDWMDVKPNELPRGSQLIMGLNPPFGVKAALANKFIDKALSFKPKLIVLIVPKETKRLDQKRTPYDLVWEDGYCLAGKSFYYPGSLGVNDQSNEGWNISAPPLYLWSRTDWTKKHKKIAEEHNHTNTGKVACGTEEGDVNVKEETKSPDVRNSRSGKEKESMRRQAKPVKSKQNGRSGKAKENREKTAHDGREVSPTGKTKEIRERTSCYVREVTRSDEPFAKKEDRSGEEKAKEANCLAKKQARCEDKEANVSDSHPVKKQAEATSQQFCRPGEQNSRDGTKSSDDWSRKRTPSEVDSLPPEKQVEVAYEETRVVPSKRTIHQYHGDALCDDGINARVQESMREGSDMSMSSPQTSNAQYGSRSNSPFVATEQPSDYRTAHLDGNTSYPVKDPHIPSYKGSSFARSDGRNDAPLEKNDPMLYTSADDISRKYNSSIGDLTKRYAAAPAGDVYSRQAQGDGINLYRSQDDYLQSSQYSLGSSGARYDQPSLTSQPYGLSGTSASRSSVTDRYGSGLLGASGSGGSVMDKYASTFLGPGAPGSSVMGKYAPTLADTNYATRGVPDGPGYGRDMSGNPPQYPYQGQGSSGRGPPYH</sequence>
<name>A0ACD5Y388_AVESA</name>
<accession>A0ACD5Y388</accession>
<dbReference type="EnsemblPlants" id="AVESA.00010b.r2.5CG0895850.1">
    <property type="protein sequence ID" value="AVESA.00010b.r2.5CG0895850.1.CDS"/>
    <property type="gene ID" value="AVESA.00010b.r2.5CG0895850"/>
</dbReference>
<evidence type="ECO:0000313" key="1">
    <source>
        <dbReference type="EnsemblPlants" id="AVESA.00010b.r2.5CG0895850.1.CDS"/>
    </source>
</evidence>
<organism evidence="1 2">
    <name type="scientific">Avena sativa</name>
    <name type="common">Oat</name>
    <dbReference type="NCBI Taxonomy" id="4498"/>
    <lineage>
        <taxon>Eukaryota</taxon>
        <taxon>Viridiplantae</taxon>
        <taxon>Streptophyta</taxon>
        <taxon>Embryophyta</taxon>
        <taxon>Tracheophyta</taxon>
        <taxon>Spermatophyta</taxon>
        <taxon>Magnoliopsida</taxon>
        <taxon>Liliopsida</taxon>
        <taxon>Poales</taxon>
        <taxon>Poaceae</taxon>
        <taxon>BOP clade</taxon>
        <taxon>Pooideae</taxon>
        <taxon>Poodae</taxon>
        <taxon>Poeae</taxon>
        <taxon>Poeae Chloroplast Group 1 (Aveneae type)</taxon>
        <taxon>Aveninae</taxon>
        <taxon>Avena</taxon>
    </lineage>
</organism>
<reference evidence="1" key="1">
    <citation type="submission" date="2021-05" db="EMBL/GenBank/DDBJ databases">
        <authorList>
            <person name="Scholz U."/>
            <person name="Mascher M."/>
            <person name="Fiebig A."/>
        </authorList>
    </citation>
    <scope>NUCLEOTIDE SEQUENCE [LARGE SCALE GENOMIC DNA]</scope>
</reference>
<reference evidence="1" key="2">
    <citation type="submission" date="2025-09" db="UniProtKB">
        <authorList>
            <consortium name="EnsemblPlants"/>
        </authorList>
    </citation>
    <scope>IDENTIFICATION</scope>
</reference>